<dbReference type="GO" id="GO:0005886">
    <property type="term" value="C:plasma membrane"/>
    <property type="evidence" value="ECO:0007669"/>
    <property type="project" value="UniProtKB-SubCell"/>
</dbReference>
<dbReference type="CDD" id="cd06261">
    <property type="entry name" value="TM_PBP2"/>
    <property type="match status" value="1"/>
</dbReference>
<evidence type="ECO:0000256" key="10">
    <source>
        <dbReference type="RuleBase" id="RU363054"/>
    </source>
</evidence>
<keyword evidence="8 9" id="KW-0472">Membrane</keyword>
<dbReference type="InterPro" id="IPR011864">
    <property type="entry name" value="Phosphate_PstC"/>
</dbReference>
<evidence type="ECO:0000256" key="2">
    <source>
        <dbReference type="ARBA" id="ARBA00007069"/>
    </source>
</evidence>
<dbReference type="SUPFAM" id="SSF161098">
    <property type="entry name" value="MetI-like"/>
    <property type="match status" value="1"/>
</dbReference>
<keyword evidence="7 9" id="KW-1133">Transmembrane helix</keyword>
<name>A0A4Q2UBP5_9HYPH</name>
<reference evidence="12 13" key="2">
    <citation type="submission" date="2019-02" db="EMBL/GenBank/DDBJ databases">
        <title>'Lichenibacterium ramalinii' gen. nov. sp. nov., 'Lichenibacterium minor' gen. nov. sp. nov.</title>
        <authorList>
            <person name="Pankratov T."/>
        </authorList>
    </citation>
    <scope>NUCLEOTIDE SEQUENCE [LARGE SCALE GENOMIC DNA]</scope>
    <source>
        <strain evidence="12 13">RmlP026</strain>
    </source>
</reference>
<dbReference type="NCBIfam" id="TIGR02138">
    <property type="entry name" value="phosphate_pstC"/>
    <property type="match status" value="1"/>
</dbReference>
<keyword evidence="5 10" id="KW-0592">Phosphate transport</keyword>
<proteinExistence type="inferred from homology"/>
<feature type="transmembrane region" description="Helical" evidence="9">
    <location>
        <begin position="126"/>
        <end position="150"/>
    </location>
</feature>
<keyword evidence="13" id="KW-1185">Reference proteome</keyword>
<dbReference type="PANTHER" id="PTHR30425:SF1">
    <property type="entry name" value="PHOSPHATE TRANSPORT SYSTEM PERMEASE PROTEIN PSTC"/>
    <property type="match status" value="1"/>
</dbReference>
<feature type="transmembrane region" description="Helical" evidence="9">
    <location>
        <begin position="303"/>
        <end position="322"/>
    </location>
</feature>
<keyword evidence="3 9" id="KW-0813">Transport</keyword>
<dbReference type="PROSITE" id="PS50928">
    <property type="entry name" value="ABC_TM1"/>
    <property type="match status" value="1"/>
</dbReference>
<comment type="caution">
    <text evidence="12">The sequence shown here is derived from an EMBL/GenBank/DDBJ whole genome shotgun (WGS) entry which is preliminary data.</text>
</comment>
<keyword evidence="4" id="KW-1003">Cell membrane</keyword>
<protein>
    <recommendedName>
        <fullName evidence="10">Phosphate transport system permease protein</fullName>
    </recommendedName>
</protein>
<dbReference type="InterPro" id="IPR051124">
    <property type="entry name" value="Phosphate_Transport_Permease"/>
</dbReference>
<evidence type="ECO:0000256" key="8">
    <source>
        <dbReference type="ARBA" id="ARBA00023136"/>
    </source>
</evidence>
<organism evidence="12 13">
    <name type="scientific">Lichenibacterium minor</name>
    <dbReference type="NCBI Taxonomy" id="2316528"/>
    <lineage>
        <taxon>Bacteria</taxon>
        <taxon>Pseudomonadati</taxon>
        <taxon>Pseudomonadota</taxon>
        <taxon>Alphaproteobacteria</taxon>
        <taxon>Hyphomicrobiales</taxon>
        <taxon>Lichenihabitantaceae</taxon>
        <taxon>Lichenibacterium</taxon>
    </lineage>
</organism>
<dbReference type="Gene3D" id="1.10.3720.10">
    <property type="entry name" value="MetI-like"/>
    <property type="match status" value="1"/>
</dbReference>
<dbReference type="Pfam" id="PF00528">
    <property type="entry name" value="BPD_transp_1"/>
    <property type="match status" value="1"/>
</dbReference>
<feature type="transmembrane region" description="Helical" evidence="9">
    <location>
        <begin position="156"/>
        <end position="175"/>
    </location>
</feature>
<keyword evidence="10" id="KW-0997">Cell inner membrane</keyword>
<feature type="domain" description="ABC transmembrane type-1" evidence="11">
    <location>
        <begin position="89"/>
        <end position="318"/>
    </location>
</feature>
<dbReference type="RefSeq" id="WP_129222904.1">
    <property type="nucleotide sequence ID" value="NZ_QYBB01000001.1"/>
</dbReference>
<feature type="transmembrane region" description="Helical" evidence="9">
    <location>
        <begin position="182"/>
        <end position="202"/>
    </location>
</feature>
<evidence type="ECO:0000256" key="7">
    <source>
        <dbReference type="ARBA" id="ARBA00022989"/>
    </source>
</evidence>
<evidence type="ECO:0000256" key="4">
    <source>
        <dbReference type="ARBA" id="ARBA00022475"/>
    </source>
</evidence>
<evidence type="ECO:0000313" key="12">
    <source>
        <dbReference type="EMBL" id="RYC34022.1"/>
    </source>
</evidence>
<evidence type="ECO:0000259" key="11">
    <source>
        <dbReference type="PROSITE" id="PS50928"/>
    </source>
</evidence>
<dbReference type="GO" id="GO:0006817">
    <property type="term" value="P:phosphate ion transport"/>
    <property type="evidence" value="ECO:0007669"/>
    <property type="project" value="UniProtKB-KW"/>
</dbReference>
<dbReference type="PANTHER" id="PTHR30425">
    <property type="entry name" value="PHOSPHATE TRANSPORT SYSTEM PERMEASE PROTEIN PST"/>
    <property type="match status" value="1"/>
</dbReference>
<comment type="subcellular location">
    <subcellularLocation>
        <location evidence="10">Cell inner membrane</location>
        <topology evidence="10">Multi-pass membrane protein</topology>
    </subcellularLocation>
    <subcellularLocation>
        <location evidence="1 9">Cell membrane</location>
        <topology evidence="1 9">Multi-pass membrane protein</topology>
    </subcellularLocation>
</comment>
<evidence type="ECO:0000256" key="6">
    <source>
        <dbReference type="ARBA" id="ARBA00022692"/>
    </source>
</evidence>
<accession>A0A4Q2UBP5</accession>
<evidence type="ECO:0000256" key="9">
    <source>
        <dbReference type="RuleBase" id="RU363032"/>
    </source>
</evidence>
<comment type="function">
    <text evidence="10">Part of the binding-protein-dependent transport system for phosphate; probably responsible for the translocation of the substrate across the membrane.</text>
</comment>
<feature type="transmembrane region" description="Helical" evidence="9">
    <location>
        <begin position="83"/>
        <end position="114"/>
    </location>
</feature>
<comment type="similarity">
    <text evidence="2 10">Belongs to the binding-protein-dependent transport system permease family. CysTW subfamily.</text>
</comment>
<evidence type="ECO:0000256" key="5">
    <source>
        <dbReference type="ARBA" id="ARBA00022592"/>
    </source>
</evidence>
<dbReference type="EMBL" id="QYBB01000001">
    <property type="protein sequence ID" value="RYC34022.1"/>
    <property type="molecule type" value="Genomic_DNA"/>
</dbReference>
<evidence type="ECO:0000313" key="13">
    <source>
        <dbReference type="Proteomes" id="UP000290759"/>
    </source>
</evidence>
<feature type="transmembrane region" description="Helical" evidence="9">
    <location>
        <begin position="32"/>
        <end position="63"/>
    </location>
</feature>
<dbReference type="InterPro" id="IPR035906">
    <property type="entry name" value="MetI-like_sf"/>
</dbReference>
<evidence type="ECO:0000256" key="1">
    <source>
        <dbReference type="ARBA" id="ARBA00004651"/>
    </source>
</evidence>
<dbReference type="InterPro" id="IPR000515">
    <property type="entry name" value="MetI-like"/>
</dbReference>
<reference evidence="12 13" key="1">
    <citation type="submission" date="2018-12" db="EMBL/GenBank/DDBJ databases">
        <authorList>
            <person name="Grouzdev D.S."/>
            <person name="Krutkina M.S."/>
        </authorList>
    </citation>
    <scope>NUCLEOTIDE SEQUENCE [LARGE SCALE GENOMIC DNA]</scope>
    <source>
        <strain evidence="12 13">RmlP026</strain>
    </source>
</reference>
<dbReference type="AlphaFoldDB" id="A0A4Q2UBP5"/>
<dbReference type="Proteomes" id="UP000290759">
    <property type="component" value="Unassembled WGS sequence"/>
</dbReference>
<dbReference type="OrthoDB" id="9785113at2"/>
<evidence type="ECO:0000256" key="3">
    <source>
        <dbReference type="ARBA" id="ARBA00022448"/>
    </source>
</evidence>
<keyword evidence="6 9" id="KW-0812">Transmembrane</keyword>
<dbReference type="GO" id="GO:0005315">
    <property type="term" value="F:phosphate transmembrane transporter activity"/>
    <property type="evidence" value="ECO:0007669"/>
    <property type="project" value="InterPro"/>
</dbReference>
<gene>
    <name evidence="12" type="primary">pstC</name>
    <name evidence="12" type="ORF">D3273_01870</name>
</gene>
<sequence length="331" mass="35006">MADITMRDRPARRSVDAGRAAVLSRFRTVDSIFAGMTLGAALLVLVLLGGVIVSLVIGSMPAFRAFGLRFLYTEVWNPNDDVYGALGAIYGTVVTSVIAMVIAIPVGIGIAVFLTELCPFALRKPIGMAIELLAGIPSIIYGIWGLFIFAPFLQTHVEPALIAVLGPIPVLGALFQGPPYGIGVLTAGIILGIMVLPFISSVSRDVFQTVPPVLKEAGYGLGCTTWEVMKNIVIPFSRTGVIGGVMLALGRALGETMAVTFVIGNAHRISSSILLPGTTISAAIANEFTEAVGDLYTSSLIELGLILFVITFIVLAIARYMLLRIQRRAGA</sequence>